<comment type="function">
    <text evidence="8">Mediates 1-deoxy-D-xylulose (DX) phosphorylation in the cytoplasm prior to the translocation of 1-deoxy-D-xylulose 5-phosphate into plastids. Can also phosphorylate D-xylulose (Xyl). Uses preferentially ATP as cosubstrate.</text>
</comment>
<evidence type="ECO:0000256" key="2">
    <source>
        <dbReference type="ARBA" id="ARBA00009156"/>
    </source>
</evidence>
<evidence type="ECO:0000256" key="8">
    <source>
        <dbReference type="RuleBase" id="RU367058"/>
    </source>
</evidence>
<dbReference type="GO" id="GO:0045492">
    <property type="term" value="P:xylan biosynthetic process"/>
    <property type="evidence" value="ECO:0007669"/>
    <property type="project" value="InterPro"/>
</dbReference>
<comment type="catalytic activity">
    <reaction evidence="8">
        <text>D-xylulose + ATP = D-xylulose 5-phosphate + ADP + H(+)</text>
        <dbReference type="Rhea" id="RHEA:10964"/>
        <dbReference type="ChEBI" id="CHEBI:15378"/>
        <dbReference type="ChEBI" id="CHEBI:17140"/>
        <dbReference type="ChEBI" id="CHEBI:30616"/>
        <dbReference type="ChEBI" id="CHEBI:57737"/>
        <dbReference type="ChEBI" id="CHEBI:456216"/>
        <dbReference type="EC" id="2.7.1.17"/>
    </reaction>
</comment>
<dbReference type="InterPro" id="IPR006514">
    <property type="entry name" value="IRX15/GXM/AGM"/>
</dbReference>
<dbReference type="OrthoDB" id="1728974at2759"/>
<comment type="subcellular location">
    <subcellularLocation>
        <location evidence="1">Golgi apparatus membrane</location>
        <topology evidence="1">Single-pass membrane protein</topology>
    </subcellularLocation>
</comment>
<feature type="domain" description="Carbohydrate kinase FGGY N-terminal" evidence="9">
    <location>
        <begin position="247"/>
        <end position="396"/>
    </location>
</feature>
<dbReference type="GO" id="GO:0005829">
    <property type="term" value="C:cytosol"/>
    <property type="evidence" value="ECO:0007669"/>
    <property type="project" value="TreeGrafter"/>
</dbReference>
<dbReference type="SUPFAM" id="SSF53067">
    <property type="entry name" value="Actin-like ATPase domain"/>
    <property type="match status" value="2"/>
</dbReference>
<evidence type="ECO:0000256" key="4">
    <source>
        <dbReference type="ARBA" id="ARBA00022692"/>
    </source>
</evidence>
<keyword evidence="8" id="KW-0547">Nucleotide-binding</keyword>
<dbReference type="GO" id="GO:0005997">
    <property type="term" value="P:xylulose metabolic process"/>
    <property type="evidence" value="ECO:0007669"/>
    <property type="project" value="TreeGrafter"/>
</dbReference>
<dbReference type="EC" id="2.7.1.17" evidence="8"/>
<dbReference type="InterPro" id="IPR042024">
    <property type="entry name" value="D-XK_euk"/>
</dbReference>
<dbReference type="PANTHER" id="PTHR10196:SF57">
    <property type="entry name" value="XYLULOSE KINASE"/>
    <property type="match status" value="1"/>
</dbReference>
<evidence type="ECO:0000259" key="10">
    <source>
        <dbReference type="Pfam" id="PF02782"/>
    </source>
</evidence>
<keyword evidence="3 8" id="KW-0808">Transferase</keyword>
<dbReference type="Pfam" id="PF00370">
    <property type="entry name" value="FGGY_N"/>
    <property type="match status" value="1"/>
</dbReference>
<dbReference type="InterPro" id="IPR043129">
    <property type="entry name" value="ATPase_NBD"/>
</dbReference>
<dbReference type="Proteomes" id="UP000797356">
    <property type="component" value="Chromosome 1"/>
</dbReference>
<evidence type="ECO:0000256" key="3">
    <source>
        <dbReference type="ARBA" id="ARBA00022679"/>
    </source>
</evidence>
<evidence type="ECO:0000256" key="7">
    <source>
        <dbReference type="ARBA" id="ARBA00023136"/>
    </source>
</evidence>
<evidence type="ECO:0000256" key="5">
    <source>
        <dbReference type="ARBA" id="ARBA00022777"/>
    </source>
</evidence>
<dbReference type="CDD" id="cd07776">
    <property type="entry name" value="ASKHA_NBD_FGGY_SpXK-like"/>
    <property type="match status" value="1"/>
</dbReference>
<keyword evidence="4" id="KW-0812">Transmembrane</keyword>
<evidence type="ECO:0000313" key="11">
    <source>
        <dbReference type="EMBL" id="KAG1326224.1"/>
    </source>
</evidence>
<proteinExistence type="inferred from homology"/>
<dbReference type="GO" id="GO:0004856">
    <property type="term" value="F:D-xylulokinase activity"/>
    <property type="evidence" value="ECO:0007669"/>
    <property type="project" value="UniProtKB-UniRule"/>
</dbReference>
<dbReference type="FunFam" id="3.30.420.40:FF:000118">
    <property type="entry name" value="Xylulose kinase 2"/>
    <property type="match status" value="1"/>
</dbReference>
<name>A0A8K0HU66_COCNU</name>
<dbReference type="EMBL" id="CM017872">
    <property type="protein sequence ID" value="KAG1326224.1"/>
    <property type="molecule type" value="Genomic_DNA"/>
</dbReference>
<evidence type="ECO:0000256" key="6">
    <source>
        <dbReference type="ARBA" id="ARBA00022989"/>
    </source>
</evidence>
<evidence type="ECO:0000259" key="9">
    <source>
        <dbReference type="Pfam" id="PF00370"/>
    </source>
</evidence>
<keyword evidence="5 8" id="KW-0418">Kinase</keyword>
<dbReference type="InterPro" id="IPR018484">
    <property type="entry name" value="FGGY_N"/>
</dbReference>
<dbReference type="GO" id="GO:0005524">
    <property type="term" value="F:ATP binding"/>
    <property type="evidence" value="ECO:0007669"/>
    <property type="project" value="UniProtKB-KW"/>
</dbReference>
<evidence type="ECO:0000256" key="1">
    <source>
        <dbReference type="ARBA" id="ARBA00004194"/>
    </source>
</evidence>
<dbReference type="PANTHER" id="PTHR10196">
    <property type="entry name" value="SUGAR KINASE"/>
    <property type="match status" value="1"/>
</dbReference>
<dbReference type="GO" id="GO:0042732">
    <property type="term" value="P:D-xylose metabolic process"/>
    <property type="evidence" value="ECO:0007669"/>
    <property type="project" value="UniProtKB-UniRule"/>
</dbReference>
<evidence type="ECO:0000313" key="12">
    <source>
        <dbReference type="Proteomes" id="UP000797356"/>
    </source>
</evidence>
<reference evidence="11" key="1">
    <citation type="journal article" date="2017" name="Gigascience">
        <title>The genome draft of coconut (Cocos nucifera).</title>
        <authorList>
            <person name="Xiao Y."/>
            <person name="Xu P."/>
            <person name="Fan H."/>
            <person name="Baudouin L."/>
            <person name="Xia W."/>
            <person name="Bocs S."/>
            <person name="Xu J."/>
            <person name="Li Q."/>
            <person name="Guo A."/>
            <person name="Zhou L."/>
            <person name="Li J."/>
            <person name="Wu Y."/>
            <person name="Ma Z."/>
            <person name="Armero A."/>
            <person name="Issali A.E."/>
            <person name="Liu N."/>
            <person name="Peng M."/>
            <person name="Yang Y."/>
        </authorList>
    </citation>
    <scope>NUCLEOTIDE SEQUENCE</scope>
    <source>
        <tissue evidence="11">Spear leaf of Hainan Tall coconut</tissue>
    </source>
</reference>
<organism evidence="11 12">
    <name type="scientific">Cocos nucifera</name>
    <name type="common">Coconut palm</name>
    <dbReference type="NCBI Taxonomy" id="13894"/>
    <lineage>
        <taxon>Eukaryota</taxon>
        <taxon>Viridiplantae</taxon>
        <taxon>Streptophyta</taxon>
        <taxon>Embryophyta</taxon>
        <taxon>Tracheophyta</taxon>
        <taxon>Spermatophyta</taxon>
        <taxon>Magnoliopsida</taxon>
        <taxon>Liliopsida</taxon>
        <taxon>Arecaceae</taxon>
        <taxon>Arecoideae</taxon>
        <taxon>Cocoseae</taxon>
        <taxon>Attaleinae</taxon>
        <taxon>Cocos</taxon>
    </lineage>
</organism>
<dbReference type="GO" id="GO:0000139">
    <property type="term" value="C:Golgi membrane"/>
    <property type="evidence" value="ECO:0007669"/>
    <property type="project" value="UniProtKB-SubCell"/>
</dbReference>
<feature type="domain" description="Carbohydrate kinase FGGY C-terminal" evidence="10">
    <location>
        <begin position="440"/>
        <end position="519"/>
    </location>
</feature>
<gene>
    <name evidence="11" type="ORF">COCNU_01G001580</name>
</gene>
<keyword evidence="8" id="KW-0119">Carbohydrate metabolism</keyword>
<dbReference type="Gene3D" id="3.30.420.40">
    <property type="match status" value="2"/>
</dbReference>
<keyword evidence="12" id="KW-1185">Reference proteome</keyword>
<comment type="caution">
    <text evidence="11">The sequence shown here is derived from an EMBL/GenBank/DDBJ whole genome shotgun (WGS) entry which is preliminary data.</text>
</comment>
<dbReference type="Pfam" id="PF21729">
    <property type="entry name" value="IRX15_IRX15L_GXM"/>
    <property type="match status" value="1"/>
</dbReference>
<keyword evidence="7" id="KW-0472">Membrane</keyword>
<sequence length="585" mass="64452">MWSAFNAGGTTVFLEEDPAWFRSATKDSPALRVHTVRQRTRLVVADDLLKTYRSEPYCLLPPLKNNHRCLSAATRDASDKTKTGAALGVNVCRIQLARSFGDSETELWIMMGYTLPKDSLYLGFDCSTQSLKATVLDANLVIVASEFVHFDSELPHYKTKDGVHRDPMVNGRIVSPTLMWVEALDLLLEKLKAKVDYRKVAAISGSAQQHGTVYWKKGSKAVLASLDPSKPLVTHLGDAFSLKDSPIWMDCSTTSQCREIEKAVGGALELSKLTGSCAHERYPGPQIRKIFETQPEFYNDTERISLVSSFMASLLIGGHASIDETDGAGMNLMDIKRHVWSNIALEATASGLEEKLGKLAPAHAVAGLIAPYFVERFQFKDSCLIIQWSGDNPNSLAGGKLGFFYKEHEILPPLPVGCHRYVLESLSSDSLDEIKEHEVQEFDPPSEVRAIIEGQFLSMRGHATRIGMPTPKRIIATGGASSNACILKVIANIFGCPVYTVQRPDSASLGAALRAAHGWLCDKESVFVPISCMYKDKLEKTSLGAKLVIPAGDKELTSKYTLLMKKRMQIEKNLVDKFGRSKASY</sequence>
<keyword evidence="6" id="KW-1133">Transmembrane helix</keyword>
<dbReference type="AlphaFoldDB" id="A0A8K0HU66"/>
<accession>A0A8K0HU66</accession>
<reference evidence="11" key="2">
    <citation type="submission" date="2019-07" db="EMBL/GenBank/DDBJ databases">
        <authorList>
            <person name="Yang Y."/>
            <person name="Bocs S."/>
            <person name="Baudouin L."/>
        </authorList>
    </citation>
    <scope>NUCLEOTIDE SEQUENCE</scope>
    <source>
        <tissue evidence="11">Spear leaf of Hainan Tall coconut</tissue>
    </source>
</reference>
<keyword evidence="8" id="KW-0859">Xylose metabolism</keyword>
<keyword evidence="8" id="KW-0067">ATP-binding</keyword>
<protein>
    <recommendedName>
        <fullName evidence="8">Xylulose kinase</fullName>
        <ecNumber evidence="8">2.7.1.17</ecNumber>
    </recommendedName>
</protein>
<comment type="similarity">
    <text evidence="2 8">Belongs to the FGGY kinase family.</text>
</comment>
<dbReference type="Pfam" id="PF02782">
    <property type="entry name" value="FGGY_C"/>
    <property type="match status" value="1"/>
</dbReference>
<dbReference type="InterPro" id="IPR018485">
    <property type="entry name" value="FGGY_C"/>
</dbReference>